<evidence type="ECO:0000256" key="3">
    <source>
        <dbReference type="ARBA" id="ARBA00022448"/>
    </source>
</evidence>
<evidence type="ECO:0000256" key="6">
    <source>
        <dbReference type="ARBA" id="ARBA00022723"/>
    </source>
</evidence>
<evidence type="ECO:0000256" key="7">
    <source>
        <dbReference type="ARBA" id="ARBA00022741"/>
    </source>
</evidence>
<evidence type="ECO:0000256" key="10">
    <source>
        <dbReference type="ARBA" id="ARBA00022967"/>
    </source>
</evidence>
<feature type="transmembrane region" description="Helical" evidence="18">
    <location>
        <begin position="88"/>
        <end position="105"/>
    </location>
</feature>
<evidence type="ECO:0000313" key="20">
    <source>
        <dbReference type="EMBL" id="KMT58457.1"/>
    </source>
</evidence>
<evidence type="ECO:0000256" key="8">
    <source>
        <dbReference type="ARBA" id="ARBA00022840"/>
    </source>
</evidence>
<evidence type="ECO:0000256" key="14">
    <source>
        <dbReference type="ARBA" id="ARBA00043263"/>
    </source>
</evidence>
<dbReference type="Gene3D" id="2.70.150.10">
    <property type="entry name" value="Calcium-transporting ATPase, cytoplasmic transduction domain A"/>
    <property type="match status" value="1"/>
</dbReference>
<dbReference type="InterPro" id="IPR051949">
    <property type="entry name" value="Cation_Transport_ATPase"/>
</dbReference>
<dbReference type="Gene3D" id="3.40.50.1000">
    <property type="entry name" value="HAD superfamily/HAD-like"/>
    <property type="match status" value="1"/>
</dbReference>
<feature type="transmembrane region" description="Helical" evidence="18">
    <location>
        <begin position="601"/>
        <end position="620"/>
    </location>
</feature>
<keyword evidence="13 18" id="KW-0472">Membrane</keyword>
<comment type="caution">
    <text evidence="20">The sequence shown here is derived from an EMBL/GenBank/DDBJ whole genome shotgun (WGS) entry which is preliminary data.</text>
</comment>
<dbReference type="PROSITE" id="PS00154">
    <property type="entry name" value="ATPASE_E1_E2"/>
    <property type="match status" value="1"/>
</dbReference>
<dbReference type="GO" id="GO:0019829">
    <property type="term" value="F:ATPase-coupled monoatomic cation transmembrane transporter activity"/>
    <property type="evidence" value="ECO:0007669"/>
    <property type="project" value="InterPro"/>
</dbReference>
<dbReference type="GO" id="GO:0016887">
    <property type="term" value="F:ATP hydrolysis activity"/>
    <property type="evidence" value="ECO:0007669"/>
    <property type="project" value="InterPro"/>
</dbReference>
<dbReference type="Pfam" id="PF00702">
    <property type="entry name" value="Hydrolase"/>
    <property type="match status" value="1"/>
</dbReference>
<dbReference type="CDD" id="cd07551">
    <property type="entry name" value="P-type_ATPase_HM_ZosA_PfeT-like"/>
    <property type="match status" value="1"/>
</dbReference>
<keyword evidence="12" id="KW-0406">Ion transport</keyword>
<dbReference type="RefSeq" id="WP_007473773.1">
    <property type="nucleotide sequence ID" value="NZ_KQ130619.1"/>
</dbReference>
<dbReference type="Gene3D" id="3.40.1110.10">
    <property type="entry name" value="Calcium-transporting ATPase, cytoplasmic domain N"/>
    <property type="match status" value="1"/>
</dbReference>
<dbReference type="InterPro" id="IPR008250">
    <property type="entry name" value="ATPase_P-typ_transduc_dom_A_sf"/>
</dbReference>
<dbReference type="PROSITE" id="PS01229">
    <property type="entry name" value="COF_2"/>
    <property type="match status" value="1"/>
</dbReference>
<dbReference type="Proteomes" id="UP000052258">
    <property type="component" value="Unassembled WGS sequence"/>
</dbReference>
<proteinExistence type="inferred from homology"/>
<dbReference type="GO" id="GO:0005886">
    <property type="term" value="C:plasma membrane"/>
    <property type="evidence" value="ECO:0007669"/>
    <property type="project" value="UniProtKB-SubCell"/>
</dbReference>
<feature type="transmembrane region" description="Helical" evidence="18">
    <location>
        <begin position="7"/>
        <end position="24"/>
    </location>
</feature>
<comment type="function">
    <text evidence="15">Couples the hydrolysis of ATP with the export of cadmium.</text>
</comment>
<dbReference type="PATRIC" id="fig|1430899.3.peg.2331"/>
<dbReference type="InterPro" id="IPR023214">
    <property type="entry name" value="HAD_sf"/>
</dbReference>
<keyword evidence="14" id="KW-0105">Cadmium resistance</keyword>
<reference evidence="20 21" key="1">
    <citation type="journal article" date="2015" name="Genome Biol. Evol.">
        <title>Comparative Genomics of Listeria Sensu Lato: Genus-Wide Differences in Evolutionary Dynamics and the Progressive Gain of Complex, Potentially Pathogenicity-Related Traits through Lateral Gene Transfer.</title>
        <authorList>
            <person name="Chiara M."/>
            <person name="Caruso M."/>
            <person name="D'Erchia A.M."/>
            <person name="Manzari C."/>
            <person name="Fraccalvieri R."/>
            <person name="Goffredo E."/>
            <person name="Latorre L."/>
            <person name="Miccolupo A."/>
            <person name="Padalino I."/>
            <person name="Santagada G."/>
            <person name="Chiocco D."/>
            <person name="Pesole G."/>
            <person name="Horner D.S."/>
            <person name="Parisi A."/>
        </authorList>
    </citation>
    <scope>NUCLEOTIDE SEQUENCE [LARGE SCALE GENOMIC DNA]</scope>
    <source>
        <strain evidence="20 21">1991</strain>
    </source>
</reference>
<dbReference type="SUPFAM" id="SSF81660">
    <property type="entry name" value="Metal cation-transporting ATPase, ATP-binding domain N"/>
    <property type="match status" value="1"/>
</dbReference>
<dbReference type="SUPFAM" id="SSF56784">
    <property type="entry name" value="HAD-like"/>
    <property type="match status" value="1"/>
</dbReference>
<evidence type="ECO:0000256" key="17">
    <source>
        <dbReference type="ARBA" id="ARBA00078718"/>
    </source>
</evidence>
<dbReference type="NCBIfam" id="TIGR01525">
    <property type="entry name" value="ATPase-IB_hvy"/>
    <property type="match status" value="1"/>
</dbReference>
<keyword evidence="4" id="KW-0597">Phosphoprotein</keyword>
<evidence type="ECO:0000256" key="11">
    <source>
        <dbReference type="ARBA" id="ARBA00022989"/>
    </source>
</evidence>
<keyword evidence="3" id="KW-0813">Transport</keyword>
<dbReference type="PANTHER" id="PTHR43079:SF1">
    <property type="entry name" value="CADMIUM_ZINC-TRANSPORTING ATPASE HMA1, CHLOROPLASTIC-RELATED"/>
    <property type="match status" value="1"/>
</dbReference>
<dbReference type="InterPro" id="IPR036412">
    <property type="entry name" value="HAD-like_sf"/>
</dbReference>
<dbReference type="SFLD" id="SFLDG00002">
    <property type="entry name" value="C1.7:_P-type_atpase_like"/>
    <property type="match status" value="1"/>
</dbReference>
<dbReference type="GO" id="GO:0046686">
    <property type="term" value="P:response to cadmium ion"/>
    <property type="evidence" value="ECO:0007669"/>
    <property type="project" value="UniProtKB-KW"/>
</dbReference>
<dbReference type="SFLD" id="SFLDS00003">
    <property type="entry name" value="Haloacid_Dehalogenase"/>
    <property type="match status" value="1"/>
</dbReference>
<keyword evidence="6 18" id="KW-0479">Metal-binding</keyword>
<keyword evidence="5 18" id="KW-0812">Transmembrane</keyword>
<dbReference type="SUPFAM" id="SSF81665">
    <property type="entry name" value="Calcium ATPase, transmembrane domain M"/>
    <property type="match status" value="1"/>
</dbReference>
<keyword evidence="10" id="KW-1278">Translocase</keyword>
<dbReference type="InterPro" id="IPR027256">
    <property type="entry name" value="P-typ_ATPase_IB"/>
</dbReference>
<dbReference type="InterPro" id="IPR023299">
    <property type="entry name" value="ATPase_P-typ_cyto_dom_N"/>
</dbReference>
<dbReference type="InterPro" id="IPR023298">
    <property type="entry name" value="ATPase_P-typ_TM_dom_sf"/>
</dbReference>
<comment type="similarity">
    <text evidence="2 18">Belongs to the cation transport ATPase (P-type) (TC 3.A.3) family. Type IB subfamily.</text>
</comment>
<dbReference type="FunFam" id="2.70.150.10:FF:000002">
    <property type="entry name" value="Copper-transporting ATPase 1, putative"/>
    <property type="match status" value="1"/>
</dbReference>
<dbReference type="PANTHER" id="PTHR43079">
    <property type="entry name" value="PROBABLE CADMIUM/ZINC-TRANSPORTING ATPASE HMA1"/>
    <property type="match status" value="1"/>
</dbReference>
<dbReference type="GO" id="GO:0005524">
    <property type="term" value="F:ATP binding"/>
    <property type="evidence" value="ECO:0007669"/>
    <property type="project" value="UniProtKB-UniRule"/>
</dbReference>
<dbReference type="SUPFAM" id="SSF81653">
    <property type="entry name" value="Calcium ATPase, transduction domain A"/>
    <property type="match status" value="1"/>
</dbReference>
<feature type="transmembrane region" description="Helical" evidence="18">
    <location>
        <begin position="241"/>
        <end position="262"/>
    </location>
</feature>
<evidence type="ECO:0000256" key="1">
    <source>
        <dbReference type="ARBA" id="ARBA00004651"/>
    </source>
</evidence>
<feature type="domain" description="P-type ATPase A" evidence="19">
    <location>
        <begin position="118"/>
        <end position="218"/>
    </location>
</feature>
<name>A0A0J8G770_9LIST</name>
<keyword evidence="9" id="KW-0460">Magnesium</keyword>
<keyword evidence="21" id="KW-1185">Reference proteome</keyword>
<dbReference type="GO" id="GO:0046872">
    <property type="term" value="F:metal ion binding"/>
    <property type="evidence" value="ECO:0007669"/>
    <property type="project" value="UniProtKB-KW"/>
</dbReference>
<dbReference type="OrthoDB" id="9813266at2"/>
<dbReference type="PRINTS" id="PR00941">
    <property type="entry name" value="CDATPASE"/>
</dbReference>
<evidence type="ECO:0000256" key="18">
    <source>
        <dbReference type="RuleBase" id="RU362081"/>
    </source>
</evidence>
<evidence type="ECO:0000259" key="19">
    <source>
        <dbReference type="Pfam" id="PF00122"/>
    </source>
</evidence>
<evidence type="ECO:0000256" key="13">
    <source>
        <dbReference type="ARBA" id="ARBA00023136"/>
    </source>
</evidence>
<evidence type="ECO:0000313" key="21">
    <source>
        <dbReference type="Proteomes" id="UP000052258"/>
    </source>
</evidence>
<dbReference type="EMBL" id="AZHO01000030">
    <property type="protein sequence ID" value="KMT58457.1"/>
    <property type="molecule type" value="Genomic_DNA"/>
</dbReference>
<dbReference type="NCBIfam" id="TIGR01494">
    <property type="entry name" value="ATPase_P-type"/>
    <property type="match status" value="1"/>
</dbReference>
<evidence type="ECO:0000256" key="9">
    <source>
        <dbReference type="ARBA" id="ARBA00022842"/>
    </source>
</evidence>
<dbReference type="InterPro" id="IPR044492">
    <property type="entry name" value="P_typ_ATPase_HD_dom"/>
</dbReference>
<dbReference type="InterPro" id="IPR059000">
    <property type="entry name" value="ATPase_P-type_domA"/>
</dbReference>
<evidence type="ECO:0000256" key="5">
    <source>
        <dbReference type="ARBA" id="ARBA00022692"/>
    </source>
</evidence>
<evidence type="ECO:0000256" key="12">
    <source>
        <dbReference type="ARBA" id="ARBA00023065"/>
    </source>
</evidence>
<evidence type="ECO:0000256" key="16">
    <source>
        <dbReference type="ARBA" id="ARBA00074282"/>
    </source>
</evidence>
<dbReference type="InterPro" id="IPR018303">
    <property type="entry name" value="ATPase_P-typ_P_site"/>
</dbReference>
<gene>
    <name evidence="20" type="ORF">X560_2283</name>
</gene>
<feature type="transmembrane region" description="Helical" evidence="18">
    <location>
        <begin position="576"/>
        <end position="595"/>
    </location>
</feature>
<dbReference type="NCBIfam" id="TIGR01512">
    <property type="entry name" value="ATPase-IB2_Cd"/>
    <property type="match status" value="1"/>
</dbReference>
<keyword evidence="8 18" id="KW-0067">ATP-binding</keyword>
<sequence length="649" mass="70233">MQKIRENGALIATIVSGVLILLGWQLDGKISGVSSAIIFITAFIIGGFDQAKSGIKDTLKTHKLNVELLMVLAATGASIIGYWFEGAILIFIFSLSGSLETYTTNKSRREITKLMALKPETAFLQGEKGELTEVSVSDLRIGDLILVRPGESVPIDGQIKNGITTINEATINGESMPKEKKQGEDVFGGTVNLTGAITASVSKKEEDTVFSQIIRMVQEAENKPSETAAFIERFEDKYVKAVLILVAIMLFLPHFALGWTWMETFYRAMVLLTVASPCALVASVTPATLAAISNGARHGILFKGGIHLEHLKAVHAVAFDKTGTLTKGTPAVTDFILPDEKEAEDIQNVVYTLEKNSTHPLAKAISDALDLRSATYLPELVTEDVPGFGVQTNYNGHVFKVGKPDFIGAENTTSFQDEYAEDLAKEGKTIVYVSKDDRVVALLGLIDLEREEARTTISALQSSGLKTIMVTGDNEATALAIGEKIGIDYVIAGCLPENKVAVMEDLNTVYGSVCMVGDGINDAPALAHATVGVAMGEGTDIAMEAADIVLMKNDLEKLAYARKLSVRLSRVVKQNIVFSIAVICCLVLLNVFQTINLPFGVIGHEGSTILVILNGLRLLIPNRKWMKQGQSRSNKKTRKPQIYAIKEVL</sequence>
<keyword evidence="7 18" id="KW-0547">Nucleotide-binding</keyword>
<keyword evidence="11 18" id="KW-1133">Transmembrane helix</keyword>
<evidence type="ECO:0000256" key="2">
    <source>
        <dbReference type="ARBA" id="ARBA00006024"/>
    </source>
</evidence>
<dbReference type="InterPro" id="IPR001757">
    <property type="entry name" value="P_typ_ATPase"/>
</dbReference>
<dbReference type="AlphaFoldDB" id="A0A0J8G770"/>
<comment type="subcellular location">
    <subcellularLocation>
        <location evidence="1">Cell membrane</location>
        <topology evidence="1">Multi-pass membrane protein</topology>
    </subcellularLocation>
</comment>
<dbReference type="PRINTS" id="PR00119">
    <property type="entry name" value="CATATPASE"/>
</dbReference>
<accession>A0A0J8G770</accession>
<evidence type="ECO:0000256" key="4">
    <source>
        <dbReference type="ARBA" id="ARBA00022553"/>
    </source>
</evidence>
<protein>
    <recommendedName>
        <fullName evidence="16">Probable cadmium-transporting ATPase</fullName>
    </recommendedName>
    <alternativeName>
        <fullName evidence="17">Cadmium-efflux ATPase</fullName>
    </alternativeName>
</protein>
<dbReference type="SFLD" id="SFLDF00027">
    <property type="entry name" value="p-type_atpase"/>
    <property type="match status" value="1"/>
</dbReference>
<feature type="transmembrane region" description="Helical" evidence="18">
    <location>
        <begin position="268"/>
        <end position="292"/>
    </location>
</feature>
<dbReference type="Pfam" id="PF00122">
    <property type="entry name" value="E1-E2_ATPase"/>
    <property type="match status" value="1"/>
</dbReference>
<keyword evidence="18" id="KW-1003">Cell membrane</keyword>
<evidence type="ECO:0000256" key="15">
    <source>
        <dbReference type="ARBA" id="ARBA00055196"/>
    </source>
</evidence>
<organism evidence="20 21">
    <name type="scientific">Listeria fleischmannii 1991</name>
    <dbReference type="NCBI Taxonomy" id="1430899"/>
    <lineage>
        <taxon>Bacteria</taxon>
        <taxon>Bacillati</taxon>
        <taxon>Bacillota</taxon>
        <taxon>Bacilli</taxon>
        <taxon>Bacillales</taxon>
        <taxon>Listeriaceae</taxon>
        <taxon>Listeria</taxon>
    </lineage>
</organism>